<dbReference type="Proteomes" id="UP000632339">
    <property type="component" value="Unassembled WGS sequence"/>
</dbReference>
<accession>A0ABQ2I3F4</accession>
<evidence type="ECO:0008006" key="5">
    <source>
        <dbReference type="Google" id="ProtNLM"/>
    </source>
</evidence>
<evidence type="ECO:0000313" key="3">
    <source>
        <dbReference type="EMBL" id="GGM99397.1"/>
    </source>
</evidence>
<feature type="transmembrane region" description="Helical" evidence="2">
    <location>
        <begin position="42"/>
        <end position="59"/>
    </location>
</feature>
<evidence type="ECO:0000256" key="1">
    <source>
        <dbReference type="SAM" id="MobiDB-lite"/>
    </source>
</evidence>
<keyword evidence="4" id="KW-1185">Reference proteome</keyword>
<evidence type="ECO:0000256" key="2">
    <source>
        <dbReference type="SAM" id="Phobius"/>
    </source>
</evidence>
<reference evidence="4" key="1">
    <citation type="journal article" date="2019" name="Int. J. Syst. Evol. Microbiol.">
        <title>The Global Catalogue of Microorganisms (GCM) 10K type strain sequencing project: providing services to taxonomists for standard genome sequencing and annotation.</title>
        <authorList>
            <consortium name="The Broad Institute Genomics Platform"/>
            <consortium name="The Broad Institute Genome Sequencing Center for Infectious Disease"/>
            <person name="Wu L."/>
            <person name="Ma J."/>
        </authorList>
    </citation>
    <scope>NUCLEOTIDE SEQUENCE [LARGE SCALE GENOMIC DNA]</scope>
    <source>
        <strain evidence="4">CGMCC 1.6375</strain>
    </source>
</reference>
<evidence type="ECO:0000313" key="4">
    <source>
        <dbReference type="Proteomes" id="UP000632339"/>
    </source>
</evidence>
<proteinExistence type="predicted"/>
<sequence length="287" mass="32066">MKERNFYKFSADTIGRKFIIVQIKAFGNGFPGRNLEGMKRSFLIFFLVLAGMLCGREAFAQGEQKAIIFSGVVVGGKTTERLPGATIFIVNAGRGTLAKSDGSFTIPVFPGDSIVFSYVGYKKQYHVVPRGYNSDIYSAIVALREDVVTLSGVTIYPYSTEEEFKKAFLALKLPDQAERDALAKSTDPDYINRLAAQMPNNAQTNYRYSMDQLMFGRESAANKGFATSFPFLNPFAWAKFIKSVKNGDLKQKDWSKELNATPRENITKQDFIVPSQSEIDARKKNSN</sequence>
<protein>
    <recommendedName>
        <fullName evidence="5">CarboxypepD_reg-like domain-containing protein</fullName>
    </recommendedName>
</protein>
<gene>
    <name evidence="3" type="ORF">GCM10010967_36680</name>
</gene>
<dbReference type="SUPFAM" id="SSF49464">
    <property type="entry name" value="Carboxypeptidase regulatory domain-like"/>
    <property type="match status" value="1"/>
</dbReference>
<dbReference type="Pfam" id="PF13715">
    <property type="entry name" value="CarbopepD_reg_2"/>
    <property type="match status" value="1"/>
</dbReference>
<dbReference type="InterPro" id="IPR008969">
    <property type="entry name" value="CarboxyPept-like_regulatory"/>
</dbReference>
<dbReference type="EMBL" id="BMLI01000002">
    <property type="protein sequence ID" value="GGM99397.1"/>
    <property type="molecule type" value="Genomic_DNA"/>
</dbReference>
<keyword evidence="2" id="KW-0472">Membrane</keyword>
<keyword evidence="2" id="KW-0812">Transmembrane</keyword>
<keyword evidence="2" id="KW-1133">Transmembrane helix</keyword>
<feature type="region of interest" description="Disordered" evidence="1">
    <location>
        <begin position="265"/>
        <end position="287"/>
    </location>
</feature>
<name>A0ABQ2I3F4_9BACT</name>
<comment type="caution">
    <text evidence="3">The sequence shown here is derived from an EMBL/GenBank/DDBJ whole genome shotgun (WGS) entry which is preliminary data.</text>
</comment>
<organism evidence="3 4">
    <name type="scientific">Dyadobacter beijingensis</name>
    <dbReference type="NCBI Taxonomy" id="365489"/>
    <lineage>
        <taxon>Bacteria</taxon>
        <taxon>Pseudomonadati</taxon>
        <taxon>Bacteroidota</taxon>
        <taxon>Cytophagia</taxon>
        <taxon>Cytophagales</taxon>
        <taxon>Spirosomataceae</taxon>
        <taxon>Dyadobacter</taxon>
    </lineage>
</organism>